<evidence type="ECO:0000256" key="4">
    <source>
        <dbReference type="ARBA" id="ARBA00022692"/>
    </source>
</evidence>
<feature type="transmembrane region" description="Helical" evidence="7">
    <location>
        <begin position="7"/>
        <end position="28"/>
    </location>
</feature>
<sequence>MQWSRYLLLRLALVGLAAWAILSCIFLLSRLTSQDDVVRAAFDGSTFSPTISATEKAQAENRLRQRYGLDVPLFYFSISPAHGQIPPAWQWHGTPNQYHRWLTNLLRGDLGTSYREDAPVTGLLAAALQYTLPLTALAAFFSLLITLELSIWLGYHPRWRQPVLAFLHAIQSLPLFVIALGLLLLLANPDVLAWFPAYGLGNDEAASPWAHDLGQYLYHVALPLFSLVLVSIPGLIIQLDASIQQELPSLYVATARAKGAPPRVVIRKHIVRNALLPVLPLLTELLPNMVAGSVVVEMIYALPGMGRLLAEAASTQDFPVLLGAVLLVALVRLLSQLLTDLLYQWADPRIRLSV</sequence>
<comment type="subcellular location">
    <subcellularLocation>
        <location evidence="1 7">Cell membrane</location>
        <topology evidence="1 7">Multi-pass membrane protein</topology>
    </subcellularLocation>
</comment>
<dbReference type="OrthoDB" id="24153at2"/>
<dbReference type="RefSeq" id="WP_088844140.1">
    <property type="nucleotide sequence ID" value="NZ_FYEW01000002.1"/>
</dbReference>
<keyword evidence="10" id="KW-1185">Reference proteome</keyword>
<proteinExistence type="inferred from homology"/>
<dbReference type="GO" id="GO:0055085">
    <property type="term" value="P:transmembrane transport"/>
    <property type="evidence" value="ECO:0007669"/>
    <property type="project" value="InterPro"/>
</dbReference>
<evidence type="ECO:0000256" key="1">
    <source>
        <dbReference type="ARBA" id="ARBA00004651"/>
    </source>
</evidence>
<organism evidence="9 10">
    <name type="scientific">Hymenobacter gelipurpurascens</name>
    <dbReference type="NCBI Taxonomy" id="89968"/>
    <lineage>
        <taxon>Bacteria</taxon>
        <taxon>Pseudomonadati</taxon>
        <taxon>Bacteroidota</taxon>
        <taxon>Cytophagia</taxon>
        <taxon>Cytophagales</taxon>
        <taxon>Hymenobacteraceae</taxon>
        <taxon>Hymenobacter</taxon>
    </lineage>
</organism>
<dbReference type="Pfam" id="PF00528">
    <property type="entry name" value="BPD_transp_1"/>
    <property type="match status" value="1"/>
</dbReference>
<feature type="domain" description="ABC transmembrane type-1" evidence="8">
    <location>
        <begin position="128"/>
        <end position="343"/>
    </location>
</feature>
<dbReference type="Proteomes" id="UP000198131">
    <property type="component" value="Unassembled WGS sequence"/>
</dbReference>
<keyword evidence="6 7" id="KW-0472">Membrane</keyword>
<name>A0A212UAX2_9BACT</name>
<evidence type="ECO:0000256" key="7">
    <source>
        <dbReference type="RuleBase" id="RU363032"/>
    </source>
</evidence>
<evidence type="ECO:0000256" key="3">
    <source>
        <dbReference type="ARBA" id="ARBA00022475"/>
    </source>
</evidence>
<feature type="transmembrane region" description="Helical" evidence="7">
    <location>
        <begin position="216"/>
        <end position="237"/>
    </location>
</feature>
<keyword evidence="3" id="KW-1003">Cell membrane</keyword>
<evidence type="ECO:0000313" key="9">
    <source>
        <dbReference type="EMBL" id="SNC75310.1"/>
    </source>
</evidence>
<dbReference type="PANTHER" id="PTHR43163">
    <property type="entry name" value="DIPEPTIDE TRANSPORT SYSTEM PERMEASE PROTEIN DPPB-RELATED"/>
    <property type="match status" value="1"/>
</dbReference>
<dbReference type="CDD" id="cd06261">
    <property type="entry name" value="TM_PBP2"/>
    <property type="match status" value="1"/>
</dbReference>
<feature type="transmembrane region" description="Helical" evidence="7">
    <location>
        <begin position="274"/>
        <end position="300"/>
    </location>
</feature>
<dbReference type="PROSITE" id="PS50928">
    <property type="entry name" value="ABC_TM1"/>
    <property type="match status" value="1"/>
</dbReference>
<gene>
    <name evidence="9" type="ORF">SAMN06265337_2810</name>
</gene>
<keyword evidence="5 7" id="KW-1133">Transmembrane helix</keyword>
<feature type="transmembrane region" description="Helical" evidence="7">
    <location>
        <begin position="130"/>
        <end position="153"/>
    </location>
</feature>
<keyword evidence="4 7" id="KW-0812">Transmembrane</keyword>
<evidence type="ECO:0000313" key="10">
    <source>
        <dbReference type="Proteomes" id="UP000198131"/>
    </source>
</evidence>
<evidence type="ECO:0000259" key="8">
    <source>
        <dbReference type="PROSITE" id="PS50928"/>
    </source>
</evidence>
<dbReference type="InterPro" id="IPR035906">
    <property type="entry name" value="MetI-like_sf"/>
</dbReference>
<reference evidence="10" key="1">
    <citation type="submission" date="2017-06" db="EMBL/GenBank/DDBJ databases">
        <authorList>
            <person name="Varghese N."/>
            <person name="Submissions S."/>
        </authorList>
    </citation>
    <scope>NUCLEOTIDE SEQUENCE [LARGE SCALE GENOMIC DNA]</scope>
    <source>
        <strain evidence="10">DSM 11116</strain>
    </source>
</reference>
<protein>
    <submittedName>
        <fullName evidence="9">Peptide/nickel transport system permease protein</fullName>
    </submittedName>
</protein>
<keyword evidence="2 7" id="KW-0813">Transport</keyword>
<evidence type="ECO:0000256" key="5">
    <source>
        <dbReference type="ARBA" id="ARBA00022989"/>
    </source>
</evidence>
<accession>A0A212UAX2</accession>
<dbReference type="EMBL" id="FYEW01000002">
    <property type="protein sequence ID" value="SNC75310.1"/>
    <property type="molecule type" value="Genomic_DNA"/>
</dbReference>
<dbReference type="GO" id="GO:0005886">
    <property type="term" value="C:plasma membrane"/>
    <property type="evidence" value="ECO:0007669"/>
    <property type="project" value="UniProtKB-SubCell"/>
</dbReference>
<comment type="similarity">
    <text evidence="7">Belongs to the binding-protein-dependent transport system permease family.</text>
</comment>
<dbReference type="PROSITE" id="PS51257">
    <property type="entry name" value="PROKAR_LIPOPROTEIN"/>
    <property type="match status" value="1"/>
</dbReference>
<feature type="transmembrane region" description="Helical" evidence="7">
    <location>
        <begin position="165"/>
        <end position="187"/>
    </location>
</feature>
<dbReference type="SUPFAM" id="SSF161098">
    <property type="entry name" value="MetI-like"/>
    <property type="match status" value="1"/>
</dbReference>
<dbReference type="InterPro" id="IPR000515">
    <property type="entry name" value="MetI-like"/>
</dbReference>
<dbReference type="PANTHER" id="PTHR43163:SF6">
    <property type="entry name" value="DIPEPTIDE TRANSPORT SYSTEM PERMEASE PROTEIN DPPB-RELATED"/>
    <property type="match status" value="1"/>
</dbReference>
<evidence type="ECO:0000256" key="6">
    <source>
        <dbReference type="ARBA" id="ARBA00023136"/>
    </source>
</evidence>
<evidence type="ECO:0000256" key="2">
    <source>
        <dbReference type="ARBA" id="ARBA00022448"/>
    </source>
</evidence>
<dbReference type="Gene3D" id="1.10.3720.10">
    <property type="entry name" value="MetI-like"/>
    <property type="match status" value="1"/>
</dbReference>
<feature type="transmembrane region" description="Helical" evidence="7">
    <location>
        <begin position="320"/>
        <end position="343"/>
    </location>
</feature>
<dbReference type="AlphaFoldDB" id="A0A212UAX2"/>